<evidence type="ECO:0000256" key="3">
    <source>
        <dbReference type="ARBA" id="ARBA00022597"/>
    </source>
</evidence>
<dbReference type="STRING" id="632773.BBEV_2051"/>
<feature type="compositionally biased region" description="Low complexity" evidence="6">
    <location>
        <begin position="32"/>
        <end position="56"/>
    </location>
</feature>
<dbReference type="KEGG" id="bbev:BBEV_2051"/>
<evidence type="ECO:0000313" key="8">
    <source>
        <dbReference type="EMBL" id="AOM83426.1"/>
    </source>
</evidence>
<dbReference type="GO" id="GO:0055052">
    <property type="term" value="C:ATP-binding cassette (ABC) transporter complex, substrate-binding subunit-containing"/>
    <property type="evidence" value="ECO:0007669"/>
    <property type="project" value="TreeGrafter"/>
</dbReference>
<dbReference type="GO" id="GO:0042956">
    <property type="term" value="P:maltodextrin transmembrane transport"/>
    <property type="evidence" value="ECO:0007669"/>
    <property type="project" value="TreeGrafter"/>
</dbReference>
<dbReference type="Gene3D" id="3.40.190.10">
    <property type="entry name" value="Periplasmic binding protein-like II"/>
    <property type="match status" value="2"/>
</dbReference>
<keyword evidence="9" id="KW-1185">Reference proteome</keyword>
<dbReference type="Proteomes" id="UP000094463">
    <property type="component" value="Chromosome"/>
</dbReference>
<dbReference type="PROSITE" id="PS51257">
    <property type="entry name" value="PROKAR_LIPOPROTEIN"/>
    <property type="match status" value="1"/>
</dbReference>
<feature type="region of interest" description="Disordered" evidence="6">
    <location>
        <begin position="28"/>
        <end position="66"/>
    </location>
</feature>
<dbReference type="AlphaFoldDB" id="A0A1D7QWP5"/>
<dbReference type="InterPro" id="IPR006060">
    <property type="entry name" value="Maltose/Cyclodextrin-bd"/>
</dbReference>
<organism evidence="8 9">
    <name type="scientific">Salisediminibacterium beveridgei</name>
    <dbReference type="NCBI Taxonomy" id="632773"/>
    <lineage>
        <taxon>Bacteria</taxon>
        <taxon>Bacillati</taxon>
        <taxon>Bacillota</taxon>
        <taxon>Bacilli</taxon>
        <taxon>Bacillales</taxon>
        <taxon>Bacillaceae</taxon>
        <taxon>Salisediminibacterium</taxon>
    </lineage>
</organism>
<evidence type="ECO:0000256" key="5">
    <source>
        <dbReference type="RuleBase" id="RU365005"/>
    </source>
</evidence>
<dbReference type="GO" id="GO:0015144">
    <property type="term" value="F:carbohydrate transmembrane transporter activity"/>
    <property type="evidence" value="ECO:0007669"/>
    <property type="project" value="InterPro"/>
</dbReference>
<feature type="chain" id="PRO_5039734457" description="Maltodextrin-binding protein" evidence="5">
    <location>
        <begin position="26"/>
        <end position="441"/>
    </location>
</feature>
<reference evidence="8 9" key="1">
    <citation type="submission" date="2015-08" db="EMBL/GenBank/DDBJ databases">
        <title>The complete genome sequence of Bacillus beveridgei MLTeJB.</title>
        <authorList>
            <person name="Hanson T.E."/>
            <person name="Mesa C."/>
            <person name="Basesman S.M."/>
            <person name="Oremland R.S."/>
        </authorList>
    </citation>
    <scope>NUCLEOTIDE SEQUENCE [LARGE SCALE GENOMIC DNA]</scope>
    <source>
        <strain evidence="8 9">MLTeJB</strain>
    </source>
</reference>
<dbReference type="OrthoDB" id="9766758at2"/>
<feature type="compositionally biased region" description="Acidic residues" evidence="6">
    <location>
        <begin position="57"/>
        <end position="66"/>
    </location>
</feature>
<evidence type="ECO:0000256" key="1">
    <source>
        <dbReference type="ARBA" id="ARBA00008520"/>
    </source>
</evidence>
<dbReference type="PANTHER" id="PTHR30061">
    <property type="entry name" value="MALTOSE-BINDING PERIPLASMIC PROTEIN"/>
    <property type="match status" value="1"/>
</dbReference>
<proteinExistence type="inferred from homology"/>
<name>A0A1D7QWP5_9BACI</name>
<evidence type="ECO:0000313" key="7">
    <source>
        <dbReference type="EMBL" id="AOM83411.1"/>
    </source>
</evidence>
<feature type="signal peptide" evidence="5">
    <location>
        <begin position="1"/>
        <end position="25"/>
    </location>
</feature>
<dbReference type="EMBL" id="CP012502">
    <property type="protein sequence ID" value="AOM83411.1"/>
    <property type="molecule type" value="Genomic_DNA"/>
</dbReference>
<accession>A0A1D7QWP5</accession>
<keyword evidence="5" id="KW-0449">Lipoprotein</keyword>
<gene>
    <name evidence="8" type="primary">cycB-2</name>
    <name evidence="7" type="synonym">cycB-1</name>
    <name evidence="7" type="ORF">BBEV_2051</name>
    <name evidence="8" type="ORF">BBEV_2068</name>
</gene>
<dbReference type="GO" id="GO:1901982">
    <property type="term" value="F:maltose binding"/>
    <property type="evidence" value="ECO:0007669"/>
    <property type="project" value="TreeGrafter"/>
</dbReference>
<dbReference type="KEGG" id="bbev:BBEV_2068"/>
<evidence type="ECO:0000256" key="6">
    <source>
        <dbReference type="SAM" id="MobiDB-lite"/>
    </source>
</evidence>
<keyword evidence="5" id="KW-1003">Cell membrane</keyword>
<dbReference type="Pfam" id="PF13416">
    <property type="entry name" value="SBP_bac_8"/>
    <property type="match status" value="1"/>
</dbReference>
<evidence type="ECO:0000313" key="9">
    <source>
        <dbReference type="Proteomes" id="UP000094463"/>
    </source>
</evidence>
<comment type="similarity">
    <text evidence="1 5">Belongs to the bacterial solute-binding protein 1 family.</text>
</comment>
<evidence type="ECO:0000256" key="2">
    <source>
        <dbReference type="ARBA" id="ARBA00022448"/>
    </source>
</evidence>
<protein>
    <recommendedName>
        <fullName evidence="5">Maltodextrin-binding protein</fullName>
    </recommendedName>
</protein>
<keyword evidence="4 5" id="KW-0732">Signal</keyword>
<dbReference type="PANTHER" id="PTHR30061:SF50">
    <property type="entry name" value="MALTOSE_MALTODEXTRIN-BINDING PERIPLASMIC PROTEIN"/>
    <property type="match status" value="1"/>
</dbReference>
<dbReference type="GO" id="GO:0015768">
    <property type="term" value="P:maltose transport"/>
    <property type="evidence" value="ECO:0007669"/>
    <property type="project" value="TreeGrafter"/>
</dbReference>
<comment type="subcellular location">
    <subcellularLocation>
        <location evidence="5">Cell membrane</location>
        <topology evidence="5">Lipid-anchor</topology>
    </subcellularLocation>
</comment>
<keyword evidence="3 5" id="KW-0762">Sugar transport</keyword>
<evidence type="ECO:0000256" key="4">
    <source>
        <dbReference type="ARBA" id="ARBA00022729"/>
    </source>
</evidence>
<dbReference type="InterPro" id="IPR006059">
    <property type="entry name" value="SBP"/>
</dbReference>
<keyword evidence="2 5" id="KW-0813">Transport</keyword>
<dbReference type="EMBL" id="CP012502">
    <property type="protein sequence ID" value="AOM83426.1"/>
    <property type="molecule type" value="Genomic_DNA"/>
</dbReference>
<sequence length="441" mass="48640">MFKSKPFLRSLTVVSALSVGLVACGNNDDNANNETPANDPGNNNNETNEANNNEGNETAEADEPEKPDELTIWVNDEDAQLDAHEDMAEAFESEYGIAVNITPYSMLEQTEGMSLDGPAGQGPDLFFQPHDRMGDIYDQGLALDLDLTEDQESRLAEYNQEAVTSFSYEGEQFGIPAVVETYALFRNTDLVPDAPETMDELMDVARDLTDGETYGFLMEATNFYFSYPFLTAPGGYVFGQDDDGVYDPDDIGLASEGAVEGAEIIQSWFEEDLMPTGIDGDIMNGLFTDGQAGMVVTGPWSIPDYEEALGDSLEISPLPEMNGERLSSFSGNKGWLVNYYSENPYWATELALFLTNAENSEMYFEVAGELPAHTAVEIDDEFMAPIFEQTQYSEPMPNIPAMSQVWEPIGDALQFVSDGDDAEDVLQEAVDQIHEQVQMMQ</sequence>
<dbReference type="PATRIC" id="fig|632773.3.peg.2160"/>
<dbReference type="SUPFAM" id="SSF53850">
    <property type="entry name" value="Periplasmic binding protein-like II"/>
    <property type="match status" value="1"/>
</dbReference>
<dbReference type="RefSeq" id="WP_069365397.1">
    <property type="nucleotide sequence ID" value="NZ_CP012502.1"/>
</dbReference>
<dbReference type="PRINTS" id="PR00181">
    <property type="entry name" value="MALTOSEBP"/>
</dbReference>
<keyword evidence="5" id="KW-0472">Membrane</keyword>